<dbReference type="EMBL" id="CM010718">
    <property type="protein sequence ID" value="RZC57699.1"/>
    <property type="molecule type" value="Genomic_DNA"/>
</dbReference>
<dbReference type="GO" id="GO:0006893">
    <property type="term" value="P:Golgi to plasma membrane transport"/>
    <property type="evidence" value="ECO:0007669"/>
    <property type="project" value="TreeGrafter"/>
</dbReference>
<dbReference type="PANTHER" id="PTHR12100">
    <property type="entry name" value="SEC10"/>
    <property type="match status" value="1"/>
</dbReference>
<name>A0A4Y7JD74_PAPSO</name>
<dbReference type="Pfam" id="PF07393">
    <property type="entry name" value="Sec10_HB"/>
    <property type="match status" value="2"/>
</dbReference>
<evidence type="ECO:0000313" key="4">
    <source>
        <dbReference type="Proteomes" id="UP000316621"/>
    </source>
</evidence>
<reference evidence="3 4" key="1">
    <citation type="journal article" date="2018" name="Science">
        <title>The opium poppy genome and morphinan production.</title>
        <authorList>
            <person name="Guo L."/>
            <person name="Winzer T."/>
            <person name="Yang X."/>
            <person name="Li Y."/>
            <person name="Ning Z."/>
            <person name="He Z."/>
            <person name="Teodor R."/>
            <person name="Lu Y."/>
            <person name="Bowser T.A."/>
            <person name="Graham I.A."/>
            <person name="Ye K."/>
        </authorList>
    </citation>
    <scope>NUCLEOTIDE SEQUENCE [LARGE SCALE GENOMIC DNA]</scope>
    <source>
        <strain evidence="4">cv. HN1</strain>
        <tissue evidence="3">Leaves</tissue>
    </source>
</reference>
<feature type="domain" description="Exocyst complex component Sec10-like alpha-helical bundle" evidence="2">
    <location>
        <begin position="311"/>
        <end position="545"/>
    </location>
</feature>
<evidence type="ECO:0000259" key="2">
    <source>
        <dbReference type="Pfam" id="PF07393"/>
    </source>
</evidence>
<dbReference type="GO" id="GO:0000145">
    <property type="term" value="C:exocyst"/>
    <property type="evidence" value="ECO:0007669"/>
    <property type="project" value="TreeGrafter"/>
</dbReference>
<feature type="region of interest" description="Disordered" evidence="1">
    <location>
        <begin position="1"/>
        <end position="23"/>
    </location>
</feature>
<evidence type="ECO:0000313" key="3">
    <source>
        <dbReference type="EMBL" id="RZC57699.1"/>
    </source>
</evidence>
<evidence type="ECO:0000256" key="1">
    <source>
        <dbReference type="SAM" id="MobiDB-lite"/>
    </source>
</evidence>
<accession>A0A4Y7JD74</accession>
<dbReference type="Gramene" id="RZC57699">
    <property type="protein sequence ID" value="RZC57699"/>
    <property type="gene ID" value="C5167_005001"/>
</dbReference>
<protein>
    <recommendedName>
        <fullName evidence="2">Exocyst complex component Sec10-like alpha-helical bundle domain-containing protein</fullName>
    </recommendedName>
</protein>
<feature type="domain" description="Exocyst complex component Sec10-like alpha-helical bundle" evidence="2">
    <location>
        <begin position="568"/>
        <end position="767"/>
    </location>
</feature>
<dbReference type="Proteomes" id="UP000316621">
    <property type="component" value="Chromosome 4"/>
</dbReference>
<keyword evidence="4" id="KW-1185">Reference proteome</keyword>
<dbReference type="InterPro" id="IPR009976">
    <property type="entry name" value="Sec10-like"/>
</dbReference>
<dbReference type="STRING" id="3469.A0A4Y7JD74"/>
<sequence length="810" mass="88806">MSGLNSNFHMGGGGNTINDTGGTESLERKEASLRLSSAKLSLGCFMMSDFDVHAHVALIVHELASALLTLTEEQHTEIVAVMRRFYMCHIVRDHEDLLLSFESLTKDVDSLEKCIPPDFKNVDYYIQFVQRRFGSESPYFKTFKEILSIQIEGEMNLQDFYGVVCFLFRDQVDIIKEFQCYGFNFLKAQQMAISNGGVSVTLVDIPATVTSLKLRRYSNSMVESNQSKLGLRFASPDTITSAIVIFQDALGAQRAVLASPILLDGHGVHVSELNSSVAGESVAEEDIGRHGRHVPSGIGNAIASSGLEGFSVDIQDYTNEFETRLLSRFGAACERKDTLSMSAYVQILTTFHRGVSAIQQYILTRPMLMDAEVMNVDAILGAGDLILQVSPSNVSRGLALLYKEISESVLKEATTIMLGFPSPDIVMKILVQLVLEFRIISLLNKLLVKPSLVNLPPVAQGGVLSYLRILEVAYKKTTEKTGELARNLQAVGCGDLGLEGNAILTMAFFYGDIQNVLLKVYFDNYPLHEQASLRQLFQAKMEELCAENHTESSGTIGGSRGVLDPFSEHQISLLVVTEFVRWNEEAIARCSLFSSEPATLASNVKAVFTCLLAHVGQYITEGIERARVILNEAVAAREIIVVGTSVSRKEEAAIAASASAAESSFKSFMDVVKRCASSVGIVKQYFKNSISQLLLPVDGAHFASLEEMAAAVSRAEVAAYEGLQQCVETLMAEAERLLSASQIPPDYLPPEDGMVPDLRVVCCTNYCLGIGSHTHLTPDYSNCQTVLCQPTVVKLDSLRDAHSGERERLR</sequence>
<dbReference type="PANTHER" id="PTHR12100:SF0">
    <property type="entry name" value="EXOCYST COMPLEX COMPONENT 5"/>
    <property type="match status" value="1"/>
</dbReference>
<dbReference type="AlphaFoldDB" id="A0A4Y7JD74"/>
<dbReference type="GO" id="GO:0006887">
    <property type="term" value="P:exocytosis"/>
    <property type="evidence" value="ECO:0007669"/>
    <property type="project" value="TreeGrafter"/>
</dbReference>
<proteinExistence type="predicted"/>
<gene>
    <name evidence="3" type="ORF">C5167_005001</name>
</gene>
<organism evidence="3 4">
    <name type="scientific">Papaver somniferum</name>
    <name type="common">Opium poppy</name>
    <dbReference type="NCBI Taxonomy" id="3469"/>
    <lineage>
        <taxon>Eukaryota</taxon>
        <taxon>Viridiplantae</taxon>
        <taxon>Streptophyta</taxon>
        <taxon>Embryophyta</taxon>
        <taxon>Tracheophyta</taxon>
        <taxon>Spermatophyta</taxon>
        <taxon>Magnoliopsida</taxon>
        <taxon>Ranunculales</taxon>
        <taxon>Papaveraceae</taxon>
        <taxon>Papaveroideae</taxon>
        <taxon>Papaver</taxon>
    </lineage>
</organism>
<dbReference type="InterPro" id="IPR048627">
    <property type="entry name" value="Sec10_HB"/>
</dbReference>